<feature type="non-terminal residue" evidence="1">
    <location>
        <position position="246"/>
    </location>
</feature>
<proteinExistence type="predicted"/>
<reference evidence="1" key="1">
    <citation type="submission" date="2021-06" db="EMBL/GenBank/DDBJ databases">
        <authorList>
            <person name="Kallberg Y."/>
            <person name="Tangrot J."/>
            <person name="Rosling A."/>
        </authorList>
    </citation>
    <scope>NUCLEOTIDE SEQUENCE</scope>
    <source>
        <strain evidence="1">MA461A</strain>
    </source>
</reference>
<name>A0ACA9MGX6_9GLOM</name>
<organism evidence="1 2">
    <name type="scientific">Racocetra persica</name>
    <dbReference type="NCBI Taxonomy" id="160502"/>
    <lineage>
        <taxon>Eukaryota</taxon>
        <taxon>Fungi</taxon>
        <taxon>Fungi incertae sedis</taxon>
        <taxon>Mucoromycota</taxon>
        <taxon>Glomeromycotina</taxon>
        <taxon>Glomeromycetes</taxon>
        <taxon>Diversisporales</taxon>
        <taxon>Gigasporaceae</taxon>
        <taxon>Racocetra</taxon>
    </lineage>
</organism>
<sequence length="246" mass="28537">MTFKDLSPKADVPFNELLKEASVIDKYIDYCVFRNIRLIGSGTLGSTYHAVAEMSDIGVALKSFENIDMITAKEILNEINLYKDIIHENIIKFYGITKKEDLREYNYQQKVTKGPQYLLVLEYAGDGTITTYLRNTFSKLNWERKLNLAQQLINDKLSELMVDILDGVREKFIEGTPILYAVLYNDCWQKDQIKRPNIQEVVLSFEQLKAESIHNENNFIKNNLFSDNNFPTTSYNDSDHLTHNDK</sequence>
<dbReference type="Proteomes" id="UP000789920">
    <property type="component" value="Unassembled WGS sequence"/>
</dbReference>
<evidence type="ECO:0000313" key="1">
    <source>
        <dbReference type="EMBL" id="CAG8585827.1"/>
    </source>
</evidence>
<accession>A0ACA9MGX6</accession>
<dbReference type="EMBL" id="CAJVQC010007938">
    <property type="protein sequence ID" value="CAG8585827.1"/>
    <property type="molecule type" value="Genomic_DNA"/>
</dbReference>
<keyword evidence="2" id="KW-1185">Reference proteome</keyword>
<gene>
    <name evidence="1" type="ORF">RPERSI_LOCUS5337</name>
</gene>
<protein>
    <submittedName>
        <fullName evidence="1">13214_t:CDS:1</fullName>
    </submittedName>
</protein>
<evidence type="ECO:0000313" key="2">
    <source>
        <dbReference type="Proteomes" id="UP000789920"/>
    </source>
</evidence>
<comment type="caution">
    <text evidence="1">The sequence shown here is derived from an EMBL/GenBank/DDBJ whole genome shotgun (WGS) entry which is preliminary data.</text>
</comment>